<keyword evidence="3" id="KW-0378">Hydrolase</keyword>
<accession>A0ABQ8KCF0</accession>
<feature type="domain" description="Peptidase A1" evidence="5">
    <location>
        <begin position="93"/>
        <end position="411"/>
    </location>
</feature>
<gene>
    <name evidence="6" type="ORF">C8Q71DRAFT_872103</name>
</gene>
<dbReference type="GO" id="GO:0008233">
    <property type="term" value="F:peptidase activity"/>
    <property type="evidence" value="ECO:0007669"/>
    <property type="project" value="UniProtKB-KW"/>
</dbReference>
<dbReference type="SUPFAM" id="SSF50630">
    <property type="entry name" value="Acid proteases"/>
    <property type="match status" value="1"/>
</dbReference>
<dbReference type="Gene3D" id="2.40.70.10">
    <property type="entry name" value="Acid Proteases"/>
    <property type="match status" value="2"/>
</dbReference>
<dbReference type="GeneID" id="72009076"/>
<dbReference type="PANTHER" id="PTHR47966:SF51">
    <property type="entry name" value="BETA-SITE APP-CLEAVING ENZYME, ISOFORM A-RELATED"/>
    <property type="match status" value="1"/>
</dbReference>
<dbReference type="PANTHER" id="PTHR47966">
    <property type="entry name" value="BETA-SITE APP-CLEAVING ENZYME, ISOFORM A-RELATED"/>
    <property type="match status" value="1"/>
</dbReference>
<dbReference type="PRINTS" id="PR00792">
    <property type="entry name" value="PEPSIN"/>
</dbReference>
<keyword evidence="4" id="KW-0732">Signal</keyword>
<evidence type="ECO:0000256" key="4">
    <source>
        <dbReference type="SAM" id="SignalP"/>
    </source>
</evidence>
<keyword evidence="2 3" id="KW-0064">Aspartyl protease</keyword>
<comment type="caution">
    <text evidence="6">The sequence shown here is derived from an EMBL/GenBank/DDBJ whole genome shotgun (WGS) entry which is preliminary data.</text>
</comment>
<proteinExistence type="inferred from homology"/>
<sequence length="421" mass="44238">MLSRLSGYLLLGALAATATPLVRDKSLVTVPFTRKFNFTSGSKLVDMDRVRITNLMCGCNNRCSSNEKSLVAEKLSAAATVFNTDATNGAVEYTMTVGVGSPATDYTLIVDTGSSNTWVGANQAYVQTTSSTSTGQTVEVTYGSGEFQGTEYTDTVTIGNGLAITSQSIGVASSSTGFDGVDGILGLGPEDLTCGTLTTDENACIPTVVQNAYSQGLISAEEIGISFAPITGSSGSDTNGVITFGGADSSYYTGTLTYTDITSTEPADYYVGITQTVSYGGTTLFSNEAGIVDTGTTLIYIPTIAYDLYVLATGATLDENTGLLRLTTSQYDSLQDMTFTIGGVDYTFTANAQIWPRSLNTAIGGTADYIYLVVSDMGSSGETGLEFINGMTWLERYYFVYDTAASQVGFATTEYTDATTN</sequence>
<dbReference type="InterPro" id="IPR034164">
    <property type="entry name" value="Pepsin-like_dom"/>
</dbReference>
<dbReference type="RefSeq" id="XP_047777475.1">
    <property type="nucleotide sequence ID" value="XM_047928344.1"/>
</dbReference>
<protein>
    <submittedName>
        <fullName evidence="6">Acid protease</fullName>
    </submittedName>
</protein>
<organism evidence="6 7">
    <name type="scientific">Rhodofomes roseus</name>
    <dbReference type="NCBI Taxonomy" id="34475"/>
    <lineage>
        <taxon>Eukaryota</taxon>
        <taxon>Fungi</taxon>
        <taxon>Dikarya</taxon>
        <taxon>Basidiomycota</taxon>
        <taxon>Agaricomycotina</taxon>
        <taxon>Agaricomycetes</taxon>
        <taxon>Polyporales</taxon>
        <taxon>Rhodofomes</taxon>
    </lineage>
</organism>
<dbReference type="InterPro" id="IPR021109">
    <property type="entry name" value="Peptidase_aspartic_dom_sf"/>
</dbReference>
<dbReference type="InterPro" id="IPR033121">
    <property type="entry name" value="PEPTIDASE_A1"/>
</dbReference>
<dbReference type="PROSITE" id="PS51767">
    <property type="entry name" value="PEPTIDASE_A1"/>
    <property type="match status" value="1"/>
</dbReference>
<evidence type="ECO:0000256" key="1">
    <source>
        <dbReference type="ARBA" id="ARBA00007447"/>
    </source>
</evidence>
<keyword evidence="3 6" id="KW-0645">Protease</keyword>
<name>A0ABQ8KCF0_9APHY</name>
<evidence type="ECO:0000259" key="5">
    <source>
        <dbReference type="PROSITE" id="PS51767"/>
    </source>
</evidence>
<dbReference type="Pfam" id="PF00026">
    <property type="entry name" value="Asp"/>
    <property type="match status" value="1"/>
</dbReference>
<dbReference type="PROSITE" id="PS00141">
    <property type="entry name" value="ASP_PROTEASE"/>
    <property type="match status" value="2"/>
</dbReference>
<feature type="chain" id="PRO_5045517898" evidence="4">
    <location>
        <begin position="19"/>
        <end position="421"/>
    </location>
</feature>
<comment type="similarity">
    <text evidence="1 3">Belongs to the peptidase A1 family.</text>
</comment>
<dbReference type="Proteomes" id="UP000814176">
    <property type="component" value="Unassembled WGS sequence"/>
</dbReference>
<dbReference type="GO" id="GO:0006508">
    <property type="term" value="P:proteolysis"/>
    <property type="evidence" value="ECO:0007669"/>
    <property type="project" value="UniProtKB-KW"/>
</dbReference>
<dbReference type="CDD" id="cd05471">
    <property type="entry name" value="pepsin_like"/>
    <property type="match status" value="1"/>
</dbReference>
<evidence type="ECO:0000313" key="6">
    <source>
        <dbReference type="EMBL" id="KAH9834989.1"/>
    </source>
</evidence>
<dbReference type="EMBL" id="JADCUA010000014">
    <property type="protein sequence ID" value="KAH9834989.1"/>
    <property type="molecule type" value="Genomic_DNA"/>
</dbReference>
<reference evidence="6 7" key="1">
    <citation type="journal article" date="2021" name="Environ. Microbiol.">
        <title>Gene family expansions and transcriptome signatures uncover fungal adaptations to wood decay.</title>
        <authorList>
            <person name="Hage H."/>
            <person name="Miyauchi S."/>
            <person name="Viragh M."/>
            <person name="Drula E."/>
            <person name="Min B."/>
            <person name="Chaduli D."/>
            <person name="Navarro D."/>
            <person name="Favel A."/>
            <person name="Norest M."/>
            <person name="Lesage-Meessen L."/>
            <person name="Balint B."/>
            <person name="Merenyi Z."/>
            <person name="de Eugenio L."/>
            <person name="Morin E."/>
            <person name="Martinez A.T."/>
            <person name="Baldrian P."/>
            <person name="Stursova M."/>
            <person name="Martinez M.J."/>
            <person name="Novotny C."/>
            <person name="Magnuson J.K."/>
            <person name="Spatafora J.W."/>
            <person name="Maurice S."/>
            <person name="Pangilinan J."/>
            <person name="Andreopoulos W."/>
            <person name="LaButti K."/>
            <person name="Hundley H."/>
            <person name="Na H."/>
            <person name="Kuo A."/>
            <person name="Barry K."/>
            <person name="Lipzen A."/>
            <person name="Henrissat B."/>
            <person name="Riley R."/>
            <person name="Ahrendt S."/>
            <person name="Nagy L.G."/>
            <person name="Grigoriev I.V."/>
            <person name="Martin F."/>
            <person name="Rosso M.N."/>
        </authorList>
    </citation>
    <scope>NUCLEOTIDE SEQUENCE [LARGE SCALE GENOMIC DNA]</scope>
    <source>
        <strain evidence="6 7">CIRM-BRFM 1785</strain>
    </source>
</reference>
<feature type="signal peptide" evidence="4">
    <location>
        <begin position="1"/>
        <end position="18"/>
    </location>
</feature>
<evidence type="ECO:0000313" key="7">
    <source>
        <dbReference type="Proteomes" id="UP000814176"/>
    </source>
</evidence>
<dbReference type="InterPro" id="IPR001969">
    <property type="entry name" value="Aspartic_peptidase_AS"/>
</dbReference>
<evidence type="ECO:0000256" key="2">
    <source>
        <dbReference type="ARBA" id="ARBA00022750"/>
    </source>
</evidence>
<evidence type="ECO:0000256" key="3">
    <source>
        <dbReference type="RuleBase" id="RU000454"/>
    </source>
</evidence>
<dbReference type="InterPro" id="IPR001461">
    <property type="entry name" value="Aspartic_peptidase_A1"/>
</dbReference>
<keyword evidence="7" id="KW-1185">Reference proteome</keyword>